<sequence length="408" mass="48398">MENMSLIDAIIVGTPEVLLTCLIGIILIKGNIFKSKEFSLRFVIKTLLVSIVFPLVLIIIRKNIDSFIIMSIISLLYYILILKVVFRLNVRQALLGGYLAVFALIFYETFSTPIINLLKIKYSGNLFQYRFIFSFPTRIFQIITVFICLKFNLKSNKLLTLPWNLLSKSKKITFHVIVALLLSGYLFSMNYNEIFFKIYLYDIDARKIFINIQIFLIETIVFMIVTMVLLSRTILYENYKEILNSPQSTFQTLLYNSTEDEIYYYLNLMKTYLNVIEIEKIEEILKSMKESNKNFYYHIDERLGFVDYDFKKLYFMLEILLYSALRKISFENVIVTLELREYISFNLKIILNDLEKRRLIKILEHDLNMENIKLSLIGENARYRIIKDRYFALDIQIPYKEVTKDEKA</sequence>
<name>A0A1M6LDM6_PARC5</name>
<dbReference type="EMBL" id="FRAG01000006">
    <property type="protein sequence ID" value="SHJ69257.1"/>
    <property type="molecule type" value="Genomic_DNA"/>
</dbReference>
<evidence type="ECO:0000313" key="2">
    <source>
        <dbReference type="EMBL" id="SHJ69257.1"/>
    </source>
</evidence>
<evidence type="ECO:0000256" key="1">
    <source>
        <dbReference type="SAM" id="Phobius"/>
    </source>
</evidence>
<dbReference type="STRING" id="1121301.SAMN02745912_00743"/>
<evidence type="ECO:0000313" key="3">
    <source>
        <dbReference type="Proteomes" id="UP000184465"/>
    </source>
</evidence>
<keyword evidence="1" id="KW-0812">Transmembrane</keyword>
<dbReference type="Proteomes" id="UP000184465">
    <property type="component" value="Unassembled WGS sequence"/>
</dbReference>
<keyword evidence="3" id="KW-1185">Reference proteome</keyword>
<reference evidence="2 3" key="1">
    <citation type="submission" date="2016-11" db="EMBL/GenBank/DDBJ databases">
        <authorList>
            <person name="Jaros S."/>
            <person name="Januszkiewicz K."/>
            <person name="Wedrychowicz H."/>
        </authorList>
    </citation>
    <scope>NUCLEOTIDE SEQUENCE [LARGE SCALE GENOMIC DNA]</scope>
    <source>
        <strain evidence="2 3">DSM 15212</strain>
    </source>
</reference>
<feature type="transmembrane region" description="Helical" evidence="1">
    <location>
        <begin position="40"/>
        <end position="60"/>
    </location>
</feature>
<dbReference type="AlphaFoldDB" id="A0A1M6LDM6"/>
<proteinExistence type="predicted"/>
<dbReference type="RefSeq" id="WP_073147110.1">
    <property type="nucleotide sequence ID" value="NZ_FRAG01000006.1"/>
</dbReference>
<keyword evidence="1" id="KW-0472">Membrane</keyword>
<feature type="transmembrane region" description="Helical" evidence="1">
    <location>
        <begin position="127"/>
        <end position="151"/>
    </location>
</feature>
<feature type="transmembrane region" description="Helical" evidence="1">
    <location>
        <begin position="66"/>
        <end position="86"/>
    </location>
</feature>
<keyword evidence="1" id="KW-1133">Transmembrane helix</keyword>
<gene>
    <name evidence="2" type="ORF">SAMN02745912_00743</name>
</gene>
<protein>
    <submittedName>
        <fullName evidence="2">Uncharacterized protein</fullName>
    </submittedName>
</protein>
<feature type="transmembrane region" description="Helical" evidence="1">
    <location>
        <begin position="172"/>
        <end position="188"/>
    </location>
</feature>
<organism evidence="2 3">
    <name type="scientific">Paramaledivibacter caminithermalis (strain DSM 15212 / CIP 107654 / DViRD3)</name>
    <name type="common">Clostridium caminithermale</name>
    <dbReference type="NCBI Taxonomy" id="1121301"/>
    <lineage>
        <taxon>Bacteria</taxon>
        <taxon>Bacillati</taxon>
        <taxon>Bacillota</taxon>
        <taxon>Clostridia</taxon>
        <taxon>Peptostreptococcales</taxon>
        <taxon>Caminicellaceae</taxon>
        <taxon>Paramaledivibacter</taxon>
    </lineage>
</organism>
<feature type="transmembrane region" description="Helical" evidence="1">
    <location>
        <begin position="208"/>
        <end position="230"/>
    </location>
</feature>
<feature type="transmembrane region" description="Helical" evidence="1">
    <location>
        <begin position="93"/>
        <end position="115"/>
    </location>
</feature>
<feature type="transmembrane region" description="Helical" evidence="1">
    <location>
        <begin position="6"/>
        <end position="28"/>
    </location>
</feature>
<accession>A0A1M6LDM6</accession>